<dbReference type="RefSeq" id="WP_201919371.1">
    <property type="nucleotide sequence ID" value="NZ_BAABAX010000005.1"/>
</dbReference>
<dbReference type="InterPro" id="IPR036116">
    <property type="entry name" value="FN3_sf"/>
</dbReference>
<evidence type="ECO:0000313" key="3">
    <source>
        <dbReference type="EMBL" id="MBL0683926.1"/>
    </source>
</evidence>
<dbReference type="InterPro" id="IPR013783">
    <property type="entry name" value="Ig-like_fold"/>
</dbReference>
<dbReference type="AlphaFoldDB" id="A0A936ZZB6"/>
<reference evidence="3" key="1">
    <citation type="submission" date="2021-01" db="EMBL/GenBank/DDBJ databases">
        <authorList>
            <person name="Zhong Y.L."/>
        </authorList>
    </citation>
    <scope>NUCLEOTIDE SEQUENCE</scope>
    <source>
        <strain evidence="3">KCTC 23302</strain>
    </source>
</reference>
<dbReference type="Proteomes" id="UP000651057">
    <property type="component" value="Unassembled WGS sequence"/>
</dbReference>
<dbReference type="PROSITE" id="PS50853">
    <property type="entry name" value="FN3"/>
    <property type="match status" value="1"/>
</dbReference>
<evidence type="ECO:0000259" key="2">
    <source>
        <dbReference type="PROSITE" id="PS50853"/>
    </source>
</evidence>
<proteinExistence type="predicted"/>
<feature type="signal peptide" evidence="1">
    <location>
        <begin position="1"/>
        <end position="21"/>
    </location>
</feature>
<feature type="domain" description="Fibronectin type-III" evidence="2">
    <location>
        <begin position="33"/>
        <end position="131"/>
    </location>
</feature>
<dbReference type="EMBL" id="JAERQJ010000003">
    <property type="protein sequence ID" value="MBL0683926.1"/>
    <property type="molecule type" value="Genomic_DNA"/>
</dbReference>
<dbReference type="Gene3D" id="2.60.40.10">
    <property type="entry name" value="Immunoglobulins"/>
    <property type="match status" value="2"/>
</dbReference>
<sequence>MKKVYLYIAILCTVFLVSCEADDDVIIPIFNQSPEAPKLVFPSNNLTCASTDLEFAWNTATDPDGDTVSYVIEIAAEPSFNTILFTSVTSAANKVFDLEKGITYYWRVKASDDKGNDGDYSTVQSFFTEPEASINRLPGIPELISPGSGNRVTGSSITLDWDANDADGDSLTYDVYFGISDSPSLLEENSTTSQIEVSVSTGITYYWRVVVKDSNQNATMGQIWNFRTE</sequence>
<evidence type="ECO:0000256" key="1">
    <source>
        <dbReference type="SAM" id="SignalP"/>
    </source>
</evidence>
<dbReference type="PROSITE" id="PS51257">
    <property type="entry name" value="PROKAR_LIPOPROTEIN"/>
    <property type="match status" value="1"/>
</dbReference>
<keyword evidence="4" id="KW-1185">Reference proteome</keyword>
<feature type="chain" id="PRO_5037705623" evidence="1">
    <location>
        <begin position="22"/>
        <end position="229"/>
    </location>
</feature>
<dbReference type="InterPro" id="IPR003961">
    <property type="entry name" value="FN3_dom"/>
</dbReference>
<accession>A0A936ZZB6</accession>
<keyword evidence="1" id="KW-0732">Signal</keyword>
<dbReference type="SUPFAM" id="SSF49265">
    <property type="entry name" value="Fibronectin type III"/>
    <property type="match status" value="1"/>
</dbReference>
<evidence type="ECO:0000313" key="4">
    <source>
        <dbReference type="Proteomes" id="UP000651057"/>
    </source>
</evidence>
<name>A0A936ZZB6_9FLAO</name>
<protein>
    <submittedName>
        <fullName evidence="3">Fibronectin type III domain-containing protein</fullName>
    </submittedName>
</protein>
<organism evidence="3 4">
    <name type="scientific">Aquimarina mytili</name>
    <dbReference type="NCBI Taxonomy" id="874423"/>
    <lineage>
        <taxon>Bacteria</taxon>
        <taxon>Pseudomonadati</taxon>
        <taxon>Bacteroidota</taxon>
        <taxon>Flavobacteriia</taxon>
        <taxon>Flavobacteriales</taxon>
        <taxon>Flavobacteriaceae</taxon>
        <taxon>Aquimarina</taxon>
    </lineage>
</organism>
<gene>
    <name evidence="3" type="ORF">JJQ60_10390</name>
</gene>
<dbReference type="CDD" id="cd00063">
    <property type="entry name" value="FN3"/>
    <property type="match status" value="1"/>
</dbReference>
<comment type="caution">
    <text evidence="3">The sequence shown here is derived from an EMBL/GenBank/DDBJ whole genome shotgun (WGS) entry which is preliminary data.</text>
</comment>